<dbReference type="AlphaFoldDB" id="M8BB97"/>
<dbReference type="EnsemblPlants" id="EMT22135">
    <property type="protein sequence ID" value="EMT22135"/>
    <property type="gene ID" value="F775_17568"/>
</dbReference>
<proteinExistence type="predicted"/>
<sequence length="156" mass="17821">MDHTEALRDDALAAILGRLQTHDLAGSRCVRRAWHAVVDARRLLLPHSAEGIFANYNDHHRSQFLARPSTSCVDHSNLHFLPNYTEGHRKIADHCKVLLLYGDTREFFVANPATRRWQRLPGAHDDGECREAYLAFDPAASPHYEVFFFKKGPFIT</sequence>
<evidence type="ECO:0000313" key="1">
    <source>
        <dbReference type="EnsemblPlants" id="EMT22135"/>
    </source>
</evidence>
<accession>M8BB97</accession>
<protein>
    <recommendedName>
        <fullName evidence="2">F-box domain-containing protein</fullName>
    </recommendedName>
</protein>
<organism evidence="1">
    <name type="scientific">Aegilops tauschii</name>
    <name type="common">Tausch's goatgrass</name>
    <name type="synonym">Aegilops squarrosa</name>
    <dbReference type="NCBI Taxonomy" id="37682"/>
    <lineage>
        <taxon>Eukaryota</taxon>
        <taxon>Viridiplantae</taxon>
        <taxon>Streptophyta</taxon>
        <taxon>Embryophyta</taxon>
        <taxon>Tracheophyta</taxon>
        <taxon>Spermatophyta</taxon>
        <taxon>Magnoliopsida</taxon>
        <taxon>Liliopsida</taxon>
        <taxon>Poales</taxon>
        <taxon>Poaceae</taxon>
        <taxon>BOP clade</taxon>
        <taxon>Pooideae</taxon>
        <taxon>Triticodae</taxon>
        <taxon>Triticeae</taxon>
        <taxon>Triticinae</taxon>
        <taxon>Aegilops</taxon>
    </lineage>
</organism>
<reference evidence="1" key="1">
    <citation type="submission" date="2015-06" db="UniProtKB">
        <authorList>
            <consortium name="EnsemblPlants"/>
        </authorList>
    </citation>
    <scope>IDENTIFICATION</scope>
</reference>
<dbReference type="OMA" id="SKCICKS"/>
<dbReference type="PANTHER" id="PTHR34591:SF39">
    <property type="entry name" value="F-BOX DOMAIN-CONTAINING PROTEIN"/>
    <property type="match status" value="1"/>
</dbReference>
<evidence type="ECO:0008006" key="2">
    <source>
        <dbReference type="Google" id="ProtNLM"/>
    </source>
</evidence>
<dbReference type="PANTHER" id="PTHR34591">
    <property type="entry name" value="OS03G0653100 PROTEIN-RELATED"/>
    <property type="match status" value="1"/>
</dbReference>
<name>M8BB97_AEGTA</name>